<feature type="domain" description="Impact N-terminal" evidence="3">
    <location>
        <begin position="18"/>
        <end position="121"/>
    </location>
</feature>
<evidence type="ECO:0000259" key="2">
    <source>
        <dbReference type="Pfam" id="PF00679"/>
    </source>
</evidence>
<sequence>MNFRCITRAIEAEGAKVKGSRFVGFASPVRSRKEALDVVASRRALLPQANHHCFAYSIAQPSEMFSSDDGEPHNTAGRPILQVLSQYDVQNVCIVVSRVFGGTKLGTGGLVRAYNNAAKYVMDAATIEESCTKHEMQLVVPVSFIASVKKTLHRYDGQITNLTIDGQFATFDANVPSTNAIEFNKILGEATNGRAITTN</sequence>
<evidence type="ECO:0000313" key="5">
    <source>
        <dbReference type="Proteomes" id="UP000243217"/>
    </source>
</evidence>
<dbReference type="PANTHER" id="PTHR16301:SF20">
    <property type="entry name" value="IMPACT FAMILY MEMBER YIGZ"/>
    <property type="match status" value="1"/>
</dbReference>
<dbReference type="Gene3D" id="3.30.230.30">
    <property type="entry name" value="Impact, N-terminal domain"/>
    <property type="match status" value="1"/>
</dbReference>
<dbReference type="InterPro" id="IPR001498">
    <property type="entry name" value="Impact_N"/>
</dbReference>
<reference evidence="4 5" key="1">
    <citation type="journal article" date="2014" name="Genome Biol. Evol.">
        <title>The secreted proteins of Achlya hypogyna and Thraustotheca clavata identify the ancestral oomycete secretome and reveal gene acquisitions by horizontal gene transfer.</title>
        <authorList>
            <person name="Misner I."/>
            <person name="Blouin N."/>
            <person name="Leonard G."/>
            <person name="Richards T.A."/>
            <person name="Lane C.E."/>
        </authorList>
    </citation>
    <scope>NUCLEOTIDE SEQUENCE [LARGE SCALE GENOMIC DNA]</scope>
    <source>
        <strain evidence="4 5">ATCC 34112</strain>
    </source>
</reference>
<evidence type="ECO:0000313" key="4">
    <source>
        <dbReference type="EMBL" id="OQS02586.1"/>
    </source>
</evidence>
<dbReference type="SUPFAM" id="SSF54980">
    <property type="entry name" value="EF-G C-terminal domain-like"/>
    <property type="match status" value="1"/>
</dbReference>
<gene>
    <name evidence="4" type="ORF">THRCLA_21378</name>
</gene>
<evidence type="ECO:0000259" key="3">
    <source>
        <dbReference type="Pfam" id="PF01205"/>
    </source>
</evidence>
<dbReference type="PANTHER" id="PTHR16301">
    <property type="entry name" value="IMPACT-RELATED"/>
    <property type="match status" value="1"/>
</dbReference>
<proteinExistence type="inferred from homology"/>
<dbReference type="InterPro" id="IPR020568">
    <property type="entry name" value="Ribosomal_Su5_D2-typ_SF"/>
</dbReference>
<dbReference type="InterPro" id="IPR035647">
    <property type="entry name" value="EFG_III/V"/>
</dbReference>
<dbReference type="GO" id="GO:0006446">
    <property type="term" value="P:regulation of translational initiation"/>
    <property type="evidence" value="ECO:0007669"/>
    <property type="project" value="TreeGrafter"/>
</dbReference>
<keyword evidence="5" id="KW-1185">Reference proteome</keyword>
<dbReference type="AlphaFoldDB" id="A0A1V9ZX51"/>
<dbReference type="EMBL" id="JNBS01001108">
    <property type="protein sequence ID" value="OQS02586.1"/>
    <property type="molecule type" value="Genomic_DNA"/>
</dbReference>
<dbReference type="InterPro" id="IPR000640">
    <property type="entry name" value="EFG_V-like"/>
</dbReference>
<dbReference type="Proteomes" id="UP000243217">
    <property type="component" value="Unassembled WGS sequence"/>
</dbReference>
<evidence type="ECO:0000256" key="1">
    <source>
        <dbReference type="ARBA" id="ARBA00007665"/>
    </source>
</evidence>
<dbReference type="Pfam" id="PF01205">
    <property type="entry name" value="Impact_N"/>
    <property type="match status" value="1"/>
</dbReference>
<feature type="domain" description="Elongation factor EFG" evidence="2">
    <location>
        <begin position="135"/>
        <end position="197"/>
    </location>
</feature>
<organism evidence="4 5">
    <name type="scientific">Thraustotheca clavata</name>
    <dbReference type="NCBI Taxonomy" id="74557"/>
    <lineage>
        <taxon>Eukaryota</taxon>
        <taxon>Sar</taxon>
        <taxon>Stramenopiles</taxon>
        <taxon>Oomycota</taxon>
        <taxon>Saprolegniomycetes</taxon>
        <taxon>Saprolegniales</taxon>
        <taxon>Achlyaceae</taxon>
        <taxon>Thraustotheca</taxon>
    </lineage>
</organism>
<dbReference type="STRING" id="74557.A0A1V9ZX51"/>
<comment type="caution">
    <text evidence="4">The sequence shown here is derived from an EMBL/GenBank/DDBJ whole genome shotgun (WGS) entry which is preliminary data.</text>
</comment>
<dbReference type="Pfam" id="PF00679">
    <property type="entry name" value="EFG_C"/>
    <property type="match status" value="1"/>
</dbReference>
<dbReference type="SUPFAM" id="SSF54211">
    <property type="entry name" value="Ribosomal protein S5 domain 2-like"/>
    <property type="match status" value="1"/>
</dbReference>
<dbReference type="GO" id="GO:0005737">
    <property type="term" value="C:cytoplasm"/>
    <property type="evidence" value="ECO:0007669"/>
    <property type="project" value="TreeGrafter"/>
</dbReference>
<dbReference type="InterPro" id="IPR023582">
    <property type="entry name" value="Impact"/>
</dbReference>
<accession>A0A1V9ZX51</accession>
<dbReference type="InterPro" id="IPR036956">
    <property type="entry name" value="Impact_N_sf"/>
</dbReference>
<dbReference type="OrthoDB" id="10262814at2759"/>
<name>A0A1V9ZX51_9STRA</name>
<comment type="similarity">
    <text evidence="1">Belongs to the IMPACT family.</text>
</comment>
<protein>
    <submittedName>
        <fullName evidence="4">ABC transporter</fullName>
    </submittedName>
</protein>